<dbReference type="GO" id="GO:0042594">
    <property type="term" value="P:response to starvation"/>
    <property type="evidence" value="ECO:0007669"/>
    <property type="project" value="TreeGrafter"/>
</dbReference>
<dbReference type="GO" id="GO:0033993">
    <property type="term" value="P:response to lipid"/>
    <property type="evidence" value="ECO:0007669"/>
    <property type="project" value="TreeGrafter"/>
</dbReference>
<evidence type="ECO:0000256" key="8">
    <source>
        <dbReference type="ARBA" id="ARBA00023134"/>
    </source>
</evidence>
<dbReference type="GO" id="GO:0046327">
    <property type="term" value="P:glycerol biosynthetic process from pyruvate"/>
    <property type="evidence" value="ECO:0007669"/>
    <property type="project" value="TreeGrafter"/>
</dbReference>
<feature type="binding site" evidence="11">
    <location>
        <begin position="312"/>
        <end position="314"/>
    </location>
    <ligand>
        <name>substrate</name>
    </ligand>
</feature>
<dbReference type="EC" id="4.1.1.32" evidence="11"/>
<evidence type="ECO:0000259" key="12">
    <source>
        <dbReference type="Pfam" id="PF00821"/>
    </source>
</evidence>
<comment type="subunit">
    <text evidence="3 11">Monomer.</text>
</comment>
<dbReference type="NCBIfam" id="NF003253">
    <property type="entry name" value="PRK04210.1"/>
    <property type="match status" value="1"/>
</dbReference>
<comment type="subcellular location">
    <subcellularLocation>
        <location evidence="11">Cytoplasm</location>
    </subcellularLocation>
</comment>
<dbReference type="STRING" id="762948.HMPREF0733_11249"/>
<dbReference type="FunFam" id="3.40.449.10:FF:000005">
    <property type="entry name" value="Phosphoenolpyruvate carboxykinase [GTP]"/>
    <property type="match status" value="1"/>
</dbReference>
<keyword evidence="5 11" id="KW-0479">Metal-binding</keyword>
<dbReference type="EMBL" id="LR134521">
    <property type="protein sequence ID" value="VEJ31111.1"/>
    <property type="molecule type" value="Genomic_DNA"/>
</dbReference>
<keyword evidence="7 11" id="KW-0210">Decarboxylase</keyword>
<dbReference type="SUPFAM" id="SSF68923">
    <property type="entry name" value="PEP carboxykinase N-terminal domain"/>
    <property type="match status" value="1"/>
</dbReference>
<keyword evidence="8 11" id="KW-0342">GTP-binding</keyword>
<accession>A0A3S4Y5S1</accession>
<comment type="similarity">
    <text evidence="2 11">Belongs to the phosphoenolpyruvate carboxykinase [GTP] family.</text>
</comment>
<dbReference type="InterPro" id="IPR035078">
    <property type="entry name" value="PEP_carboxykinase_GTP_N"/>
</dbReference>
<comment type="function">
    <text evidence="11">Catalyzes the conversion of oxaloacetate (OAA) to phosphoenolpyruvate (PEP), the rate-limiting step in the metabolic pathway that produces glucose from lactate and other precursors derived from the citric acid cycle.</text>
</comment>
<proteinExistence type="inferred from homology"/>
<keyword evidence="14" id="KW-0418">Kinase</keyword>
<comment type="cofactor">
    <cofactor evidence="11">
        <name>Mn(2+)</name>
        <dbReference type="ChEBI" id="CHEBI:29035"/>
    </cofactor>
    <text evidence="11">Binds 1 Mn(2+) ion per subunit.</text>
</comment>
<dbReference type="Gene3D" id="2.170.8.10">
    <property type="entry name" value="Phosphoenolpyruvate Carboxykinase, domain 2"/>
    <property type="match status" value="1"/>
</dbReference>
<evidence type="ECO:0000256" key="11">
    <source>
        <dbReference type="HAMAP-Rule" id="MF_00452"/>
    </source>
</evidence>
<comment type="caution">
    <text evidence="11">Lacks conserved residue(s) required for the propagation of feature annotation.</text>
</comment>
<feature type="domain" description="Phosphoenolpyruvate carboxykinase GTP-utilising N-terminal" evidence="13">
    <location>
        <begin position="113"/>
        <end position="332"/>
    </location>
</feature>
<dbReference type="GO" id="GO:0006094">
    <property type="term" value="P:gluconeogenesis"/>
    <property type="evidence" value="ECO:0007669"/>
    <property type="project" value="UniProtKB-UniRule"/>
</dbReference>
<name>A0A3S4Y5S1_9MICC</name>
<feature type="binding site" evidence="11">
    <location>
        <begin position="364"/>
        <end position="369"/>
    </location>
    <ligand>
        <name>GTP</name>
        <dbReference type="ChEBI" id="CHEBI:37565"/>
    </ligand>
</feature>
<evidence type="ECO:0000256" key="7">
    <source>
        <dbReference type="ARBA" id="ARBA00022793"/>
    </source>
</evidence>
<dbReference type="InterPro" id="IPR008210">
    <property type="entry name" value="PEP_carboxykinase_N"/>
</dbReference>
<evidence type="ECO:0000256" key="6">
    <source>
        <dbReference type="ARBA" id="ARBA00022741"/>
    </source>
</evidence>
<evidence type="ECO:0000256" key="4">
    <source>
        <dbReference type="ARBA" id="ARBA00022432"/>
    </source>
</evidence>
<feature type="binding site" evidence="11">
    <location>
        <position position="172"/>
    </location>
    <ligand>
        <name>substrate</name>
    </ligand>
</feature>
<feature type="binding site" evidence="11">
    <location>
        <position position="363"/>
    </location>
    <ligand>
        <name>substrate</name>
    </ligand>
</feature>
<keyword evidence="4 11" id="KW-0312">Gluconeogenesis</keyword>
<dbReference type="GO" id="GO:0019543">
    <property type="term" value="P:propionate catabolic process"/>
    <property type="evidence" value="ECO:0007669"/>
    <property type="project" value="TreeGrafter"/>
</dbReference>
<dbReference type="InterPro" id="IPR008209">
    <property type="entry name" value="PEP_carboxykinase_GTP"/>
</dbReference>
<dbReference type="InterPro" id="IPR035077">
    <property type="entry name" value="PEP_carboxykinase_GTP_C"/>
</dbReference>
<reference evidence="14 15" key="1">
    <citation type="submission" date="2018-12" db="EMBL/GenBank/DDBJ databases">
        <authorList>
            <consortium name="Pathogen Informatics"/>
        </authorList>
    </citation>
    <scope>NUCLEOTIDE SEQUENCE [LARGE SCALE GENOMIC DNA]</scope>
    <source>
        <strain evidence="14 15">NCTC10918</strain>
    </source>
</reference>
<dbReference type="GO" id="GO:0071333">
    <property type="term" value="P:cellular response to glucose stimulus"/>
    <property type="evidence" value="ECO:0007669"/>
    <property type="project" value="TreeGrafter"/>
</dbReference>
<organism evidence="14 15">
    <name type="scientific">Rothia dentocariosa</name>
    <dbReference type="NCBI Taxonomy" id="2047"/>
    <lineage>
        <taxon>Bacteria</taxon>
        <taxon>Bacillati</taxon>
        <taxon>Actinomycetota</taxon>
        <taxon>Actinomycetes</taxon>
        <taxon>Micrococcales</taxon>
        <taxon>Micrococcaceae</taxon>
        <taxon>Rothia</taxon>
    </lineage>
</organism>
<dbReference type="GO" id="GO:0006107">
    <property type="term" value="P:oxaloacetate metabolic process"/>
    <property type="evidence" value="ECO:0007669"/>
    <property type="project" value="TreeGrafter"/>
</dbReference>
<evidence type="ECO:0000259" key="13">
    <source>
        <dbReference type="Pfam" id="PF17297"/>
    </source>
</evidence>
<dbReference type="GO" id="GO:0005525">
    <property type="term" value="F:GTP binding"/>
    <property type="evidence" value="ECO:0007669"/>
    <property type="project" value="UniProtKB-UniRule"/>
</dbReference>
<dbReference type="UniPathway" id="UPA00138"/>
<feature type="binding site" evidence="11">
    <location>
        <position position="388"/>
    </location>
    <ligand>
        <name>Mn(2+)</name>
        <dbReference type="ChEBI" id="CHEBI:29035"/>
    </ligand>
</feature>
<dbReference type="HAMAP" id="MF_00452">
    <property type="entry name" value="PEPCK_GTP"/>
    <property type="match status" value="1"/>
</dbReference>
<comment type="pathway">
    <text evidence="1 11">Carbohydrate biosynthesis; gluconeogenesis.</text>
</comment>
<dbReference type="Pfam" id="PF00821">
    <property type="entry name" value="PEPCK_GTP"/>
    <property type="match status" value="1"/>
</dbReference>
<keyword evidence="9 11" id="KW-0464">Manganese</keyword>
<feature type="binding site" evidence="11">
    <location>
        <position position="321"/>
    </location>
    <ligand>
        <name>Mn(2+)</name>
        <dbReference type="ChEBI" id="CHEBI:29035"/>
    </ligand>
</feature>
<keyword evidence="6 11" id="KW-0547">Nucleotide-binding</keyword>
<dbReference type="Gene3D" id="3.40.449.10">
    <property type="entry name" value="Phosphoenolpyruvate Carboxykinase, domain 1"/>
    <property type="match status" value="2"/>
</dbReference>
<keyword evidence="11" id="KW-0963">Cytoplasm</keyword>
<dbReference type="GO" id="GO:0030145">
    <property type="term" value="F:manganese ion binding"/>
    <property type="evidence" value="ECO:0007669"/>
    <property type="project" value="UniProtKB-UniRule"/>
</dbReference>
<dbReference type="PROSITE" id="PS00505">
    <property type="entry name" value="PEPCK_GTP"/>
    <property type="match status" value="1"/>
</dbReference>
<sequence>MKLRRIHRQTNLRTRALQWVKYKILDSSAKCAILDEHEDVENSTGVYLRKLHALVSLKHPHNTLPAVPVRCPAILKTQRGNRSMTDISTGTLSAELEKSLQNAPTTHPELLAWVRDVAALTEPDRIYWVDGSEEEYNRLAQELVDAGTFVRLSDHEFPNSYAAFSDPDDVARVEERTFICSQTEEGAGPTNNWRDPVEMKQTLTGLFKGSMRGRTMYIIPFVMGSLKAKNPKMAVEITDSAYVVCSMRIMATIGKDVLAKLDETQGFFVKALHSVGAPLEPGQADVPWPCNPEKYIVQFPETREIWSFGSGYGGNALLGKKCYALRIASVIGHDEGWMAEHMLILKVTNPEGITRYISAAFPSACGKTNFAMMDPTIDGWKAEMVGDDIAWIEFDENHQARVVNPEAGLFGVAPGTGYSTNPNAMKAISKGNTIFTNVALTDDGSVWWEGKTDEAPAHLTDWTGKDWTPESGRPAAHPNSRFCTPHPRWICSLPSTTIPRVCR</sequence>
<evidence type="ECO:0000256" key="9">
    <source>
        <dbReference type="ARBA" id="ARBA00023211"/>
    </source>
</evidence>
<dbReference type="GO" id="GO:0004613">
    <property type="term" value="F:phosphoenolpyruvate carboxykinase (GTP) activity"/>
    <property type="evidence" value="ECO:0007669"/>
    <property type="project" value="UniProtKB-UniRule"/>
</dbReference>
<gene>
    <name evidence="14" type="primary">pckG_1</name>
    <name evidence="11" type="synonym">pckG</name>
    <name evidence="14" type="ORF">NCTC10918_02410</name>
</gene>
<evidence type="ECO:0000256" key="2">
    <source>
        <dbReference type="ARBA" id="ARBA00005796"/>
    </source>
</evidence>
<keyword evidence="14" id="KW-0808">Transferase</keyword>
<protein>
    <recommendedName>
        <fullName evidence="11">Phosphoenolpyruvate carboxykinase [GTP]</fullName>
        <shortName evidence="11">PEP carboxykinase</shortName>
        <shortName evidence="11">PEPCK</shortName>
        <ecNumber evidence="11">4.1.1.32</ecNumber>
    </recommendedName>
    <alternativeName>
        <fullName evidence="11">GTP-dependent phosphoenolpyruvate carboxykinase</fullName>
        <shortName evidence="11">GTP-PEPCK</shortName>
    </alternativeName>
</protein>
<comment type="catalytic activity">
    <reaction evidence="11">
        <text>oxaloacetate + GTP = phosphoenolpyruvate + GDP + CO2</text>
        <dbReference type="Rhea" id="RHEA:10388"/>
        <dbReference type="ChEBI" id="CHEBI:16452"/>
        <dbReference type="ChEBI" id="CHEBI:16526"/>
        <dbReference type="ChEBI" id="CHEBI:37565"/>
        <dbReference type="ChEBI" id="CHEBI:58189"/>
        <dbReference type="ChEBI" id="CHEBI:58702"/>
        <dbReference type="EC" id="4.1.1.32"/>
    </reaction>
</comment>
<dbReference type="GO" id="GO:0005829">
    <property type="term" value="C:cytosol"/>
    <property type="evidence" value="ECO:0007669"/>
    <property type="project" value="TreeGrafter"/>
</dbReference>
<evidence type="ECO:0000313" key="15">
    <source>
        <dbReference type="Proteomes" id="UP000270988"/>
    </source>
</evidence>
<dbReference type="GO" id="GO:0016301">
    <property type="term" value="F:kinase activity"/>
    <property type="evidence" value="ECO:0007669"/>
    <property type="project" value="UniProtKB-KW"/>
</dbReference>
<feature type="domain" description="Phosphoenolpyruvate carboxykinase C-terminal P-loop" evidence="12">
    <location>
        <begin position="337"/>
        <end position="486"/>
    </location>
</feature>
<evidence type="ECO:0000256" key="1">
    <source>
        <dbReference type="ARBA" id="ARBA00004742"/>
    </source>
</evidence>
<feature type="binding site" evidence="11">
    <location>
        <position position="341"/>
    </location>
    <ligand>
        <name>Mn(2+)</name>
        <dbReference type="ChEBI" id="CHEBI:29035"/>
    </ligand>
</feature>
<feature type="binding site" evidence="11">
    <location>
        <begin position="479"/>
        <end position="481"/>
    </location>
    <ligand>
        <name>substrate</name>
    </ligand>
</feature>
<dbReference type="PANTHER" id="PTHR11561">
    <property type="entry name" value="PHOSPHOENOLPYRUVATE CARBOXYKINASE"/>
    <property type="match status" value="1"/>
</dbReference>
<dbReference type="PANTHER" id="PTHR11561:SF0">
    <property type="entry name" value="PHOSPHOENOLPYRUVATE CARBOXYKINASE [GTP]-RELATED"/>
    <property type="match status" value="1"/>
</dbReference>
<evidence type="ECO:0000256" key="3">
    <source>
        <dbReference type="ARBA" id="ARBA00011245"/>
    </source>
</evidence>
<evidence type="ECO:0000313" key="14">
    <source>
        <dbReference type="EMBL" id="VEJ31111.1"/>
    </source>
</evidence>
<keyword evidence="10 11" id="KW-0456">Lyase</keyword>
<evidence type="ECO:0000256" key="5">
    <source>
        <dbReference type="ARBA" id="ARBA00022723"/>
    </source>
</evidence>
<evidence type="ECO:0000256" key="10">
    <source>
        <dbReference type="ARBA" id="ARBA00023239"/>
    </source>
</evidence>
<dbReference type="InterPro" id="IPR018091">
    <property type="entry name" value="PEP_carboxykin_GTP_CS"/>
</dbReference>
<keyword evidence="14" id="KW-0670">Pyruvate</keyword>
<feature type="active site" evidence="11">
    <location>
        <position position="365"/>
    </location>
</feature>
<dbReference type="Pfam" id="PF17297">
    <property type="entry name" value="PEPCK_N"/>
    <property type="match status" value="1"/>
</dbReference>
<dbReference type="SUPFAM" id="SSF53795">
    <property type="entry name" value="PEP carboxykinase-like"/>
    <property type="match status" value="1"/>
</dbReference>
<feature type="binding site" evidence="11">
    <location>
        <position position="481"/>
    </location>
    <ligand>
        <name>GTP</name>
        <dbReference type="ChEBI" id="CHEBI:37565"/>
    </ligand>
</feature>
<dbReference type="Proteomes" id="UP000270988">
    <property type="component" value="Chromosome"/>
</dbReference>
<dbReference type="AlphaFoldDB" id="A0A3S4Y5S1"/>